<sequence length="188" mass="20569">SSRLSPLSGCSDVGSDAGGVLFLPPPWFCFRLLLFLSSFGRYTWSSDLLPASHHGEASPLVEFVSRLEVRNGGACLRQGVFSSRIWASLVSSLLIRSGGVGWWRVGFLLAWCLAAEAHLAVIQEVFGVFFTDACKEVRSSCVGRFFLVVARAILWFSEVEQGGFSVLLVVDWSRRQLALKLIIPALGS</sequence>
<protein>
    <submittedName>
        <fullName evidence="1">(rape) hypothetical protein</fullName>
    </submittedName>
</protein>
<organism evidence="1">
    <name type="scientific">Brassica napus</name>
    <name type="common">Rape</name>
    <dbReference type="NCBI Taxonomy" id="3708"/>
    <lineage>
        <taxon>Eukaryota</taxon>
        <taxon>Viridiplantae</taxon>
        <taxon>Streptophyta</taxon>
        <taxon>Embryophyta</taxon>
        <taxon>Tracheophyta</taxon>
        <taxon>Spermatophyta</taxon>
        <taxon>Magnoliopsida</taxon>
        <taxon>eudicotyledons</taxon>
        <taxon>Gunneridae</taxon>
        <taxon>Pentapetalae</taxon>
        <taxon>rosids</taxon>
        <taxon>malvids</taxon>
        <taxon>Brassicales</taxon>
        <taxon>Brassicaceae</taxon>
        <taxon>Brassiceae</taxon>
        <taxon>Brassica</taxon>
    </lineage>
</organism>
<name>A0A816L0Y0_BRANA</name>
<accession>A0A816L0Y0</accession>
<dbReference type="EMBL" id="HG994369">
    <property type="protein sequence ID" value="CAF1929339.1"/>
    <property type="molecule type" value="Genomic_DNA"/>
</dbReference>
<dbReference type="AlphaFoldDB" id="A0A816L0Y0"/>
<dbReference type="Proteomes" id="UP001295469">
    <property type="component" value="Chromosome C05"/>
</dbReference>
<feature type="non-terminal residue" evidence="1">
    <location>
        <position position="1"/>
    </location>
</feature>
<reference evidence="1" key="1">
    <citation type="submission" date="2021-01" db="EMBL/GenBank/DDBJ databases">
        <authorList>
            <consortium name="Genoscope - CEA"/>
            <person name="William W."/>
        </authorList>
    </citation>
    <scope>NUCLEOTIDE SEQUENCE</scope>
</reference>
<proteinExistence type="predicted"/>
<gene>
    <name evidence="1" type="ORF">DARMORV10_C05P32720.1</name>
</gene>
<evidence type="ECO:0000313" key="1">
    <source>
        <dbReference type="EMBL" id="CAF1929339.1"/>
    </source>
</evidence>